<evidence type="ECO:0000313" key="3">
    <source>
        <dbReference type="EMBL" id="WDZ82204.1"/>
    </source>
</evidence>
<organism evidence="3 4">
    <name type="scientific">Micromonospora cathayae</name>
    <dbReference type="NCBI Taxonomy" id="3028804"/>
    <lineage>
        <taxon>Bacteria</taxon>
        <taxon>Bacillati</taxon>
        <taxon>Actinomycetota</taxon>
        <taxon>Actinomycetes</taxon>
        <taxon>Micromonosporales</taxon>
        <taxon>Micromonosporaceae</taxon>
        <taxon>Micromonospora</taxon>
    </lineage>
</organism>
<sequence length="257" mass="27541">MNIGEIARLAGVSVRTLRHYHQIGVLPEPARRGNGYREYTVGDLVLLLRVRRLAELGIPLDDIPPMLASGDRADTVLDELDRELAAQIERLTARREVIARLRAAGASPDTPPELAGLLAGAAAAGAADLPSEMLQHDREVMLLLHHRLDENGRAALTGLLHQFTEPDVLAATTALTARFAALEPDAPDAEIDRLVADYHVVLGHLTYEGFEEVDPGTGALLTAYQEGFFNDAQRDFLARLAAGAAGTEVVPSASPPG</sequence>
<name>A0ABY7ZGU2_9ACTN</name>
<accession>A0ABY7ZGU2</accession>
<dbReference type="PANTHER" id="PTHR30204:SF93">
    <property type="entry name" value="HTH MERR-TYPE DOMAIN-CONTAINING PROTEIN"/>
    <property type="match status" value="1"/>
</dbReference>
<dbReference type="Pfam" id="PF00376">
    <property type="entry name" value="MerR"/>
    <property type="match status" value="1"/>
</dbReference>
<dbReference type="PRINTS" id="PR00040">
    <property type="entry name" value="HTHMERR"/>
</dbReference>
<dbReference type="InterPro" id="IPR000551">
    <property type="entry name" value="MerR-type_HTH_dom"/>
</dbReference>
<dbReference type="PANTHER" id="PTHR30204">
    <property type="entry name" value="REDOX-CYCLING DRUG-SENSING TRANSCRIPTIONAL ACTIVATOR SOXR"/>
    <property type="match status" value="1"/>
</dbReference>
<dbReference type="EMBL" id="CP118615">
    <property type="protein sequence ID" value="WDZ82204.1"/>
    <property type="molecule type" value="Genomic_DNA"/>
</dbReference>
<dbReference type="Proteomes" id="UP001219605">
    <property type="component" value="Chromosome"/>
</dbReference>
<keyword evidence="1 3" id="KW-0238">DNA-binding</keyword>
<protein>
    <submittedName>
        <fullName evidence="3">MerR family DNA-binding transcriptional regulator</fullName>
    </submittedName>
</protein>
<dbReference type="PROSITE" id="PS50937">
    <property type="entry name" value="HTH_MERR_2"/>
    <property type="match status" value="1"/>
</dbReference>
<dbReference type="InterPro" id="IPR009061">
    <property type="entry name" value="DNA-bd_dom_put_sf"/>
</dbReference>
<keyword evidence="4" id="KW-1185">Reference proteome</keyword>
<dbReference type="Gene3D" id="1.10.1660.10">
    <property type="match status" value="1"/>
</dbReference>
<dbReference type="RefSeq" id="WP_275028389.1">
    <property type="nucleotide sequence ID" value="NZ_CP118615.1"/>
</dbReference>
<reference evidence="3 4" key="1">
    <citation type="submission" date="2023-02" db="EMBL/GenBank/DDBJ databases">
        <authorList>
            <person name="Mo P."/>
        </authorList>
    </citation>
    <scope>NUCLEOTIDE SEQUENCE [LARGE SCALE GENOMIC DNA]</scope>
    <source>
        <strain evidence="3 4">HUAS 3</strain>
    </source>
</reference>
<dbReference type="InterPro" id="IPR047057">
    <property type="entry name" value="MerR_fam"/>
</dbReference>
<dbReference type="GO" id="GO:0003677">
    <property type="term" value="F:DNA binding"/>
    <property type="evidence" value="ECO:0007669"/>
    <property type="project" value="UniProtKB-KW"/>
</dbReference>
<dbReference type="SMART" id="SM00422">
    <property type="entry name" value="HTH_MERR"/>
    <property type="match status" value="1"/>
</dbReference>
<dbReference type="CDD" id="cd00592">
    <property type="entry name" value="HTH_MerR-like"/>
    <property type="match status" value="1"/>
</dbReference>
<evidence type="ECO:0000259" key="2">
    <source>
        <dbReference type="PROSITE" id="PS50937"/>
    </source>
</evidence>
<dbReference type="SUPFAM" id="SSF46955">
    <property type="entry name" value="Putative DNA-binding domain"/>
    <property type="match status" value="1"/>
</dbReference>
<proteinExistence type="predicted"/>
<evidence type="ECO:0000256" key="1">
    <source>
        <dbReference type="ARBA" id="ARBA00023125"/>
    </source>
</evidence>
<evidence type="ECO:0000313" key="4">
    <source>
        <dbReference type="Proteomes" id="UP001219605"/>
    </source>
</evidence>
<feature type="domain" description="HTH merR-type" evidence="2">
    <location>
        <begin position="1"/>
        <end position="69"/>
    </location>
</feature>
<gene>
    <name evidence="3" type="ORF">PVK37_16990</name>
</gene>